<protein>
    <submittedName>
        <fullName evidence="5">Iron ABC transporter substrate-binding protein</fullName>
    </submittedName>
</protein>
<evidence type="ECO:0000256" key="2">
    <source>
        <dbReference type="ARBA" id="ARBA00022496"/>
    </source>
</evidence>
<dbReference type="PROSITE" id="PS51257">
    <property type="entry name" value="PROKAR_LIPOPROTEIN"/>
    <property type="match status" value="1"/>
</dbReference>
<comment type="caution">
    <text evidence="5">The sequence shown here is derived from an EMBL/GenBank/DDBJ whole genome shotgun (WGS) entry which is preliminary data.</text>
</comment>
<organism evidence="5 6">
    <name type="scientific">Streptomyces thermolineatus</name>
    <dbReference type="NCBI Taxonomy" id="44033"/>
    <lineage>
        <taxon>Bacteria</taxon>
        <taxon>Bacillati</taxon>
        <taxon>Actinomycetota</taxon>
        <taxon>Actinomycetes</taxon>
        <taxon>Kitasatosporales</taxon>
        <taxon>Streptomycetaceae</taxon>
        <taxon>Streptomyces</taxon>
    </lineage>
</organism>
<feature type="chain" id="PRO_5046768863" evidence="4">
    <location>
        <begin position="24"/>
        <end position="350"/>
    </location>
</feature>
<dbReference type="PANTHER" id="PTHR30006:SF15">
    <property type="entry name" value="IRON-UTILIZATION PERIPLASMIC PROTEIN"/>
    <property type="match status" value="1"/>
</dbReference>
<sequence length="350" mass="36878">MPRTPVRRIAALAAAAALFPALAACGGGSQDGAGGGEAAADELVVYSGRNEKLIAPLIEKLEKSTGVDVQVRYGDSAELAAQILEEGERTKAGLFFSQDAGALGALSDAGALAKLPEKSLGKVDKAFRGSEGDWVGVSGRARVIAYNADDVDADDVPDSVHELTEPEWKGKVGYAPTNASFQAFVTGMRVLEGEDATRTWLKDFKANQPKEYAKNTAVLDAVDSGEVSLGLINHYYWYEKAAEEGEDKVTARIHFLPGGDPGALVNVAGVGVLGSSGQNEAAKKAVDYLLSEEAQAYFAEETKEYPLAAGVSSPVEDLPPLDSLEAPDIDLGRLDSLQETLEMLEDVGMV</sequence>
<dbReference type="CDD" id="cd13543">
    <property type="entry name" value="PBP2_Fbp"/>
    <property type="match status" value="1"/>
</dbReference>
<gene>
    <name evidence="5" type="ORF">GCM10010406_11240</name>
</gene>
<evidence type="ECO:0000256" key="4">
    <source>
        <dbReference type="SAM" id="SignalP"/>
    </source>
</evidence>
<dbReference type="InterPro" id="IPR026045">
    <property type="entry name" value="Ferric-bd"/>
</dbReference>
<comment type="similarity">
    <text evidence="1">Belongs to the bacterial solute-binding protein 1 family.</text>
</comment>
<dbReference type="EMBL" id="BAAATA010000004">
    <property type="protein sequence ID" value="GAA2476799.1"/>
    <property type="molecule type" value="Genomic_DNA"/>
</dbReference>
<evidence type="ECO:0000256" key="3">
    <source>
        <dbReference type="ARBA" id="ARBA00022729"/>
    </source>
</evidence>
<keyword evidence="3 4" id="KW-0732">Signal</keyword>
<feature type="signal peptide" evidence="4">
    <location>
        <begin position="1"/>
        <end position="23"/>
    </location>
</feature>
<keyword evidence="2" id="KW-0410">Iron transport</keyword>
<keyword evidence="6" id="KW-1185">Reference proteome</keyword>
<evidence type="ECO:0000313" key="6">
    <source>
        <dbReference type="Proteomes" id="UP001501358"/>
    </source>
</evidence>
<dbReference type="Proteomes" id="UP001501358">
    <property type="component" value="Unassembled WGS sequence"/>
</dbReference>
<dbReference type="Pfam" id="PF13343">
    <property type="entry name" value="SBP_bac_6"/>
    <property type="match status" value="1"/>
</dbReference>
<dbReference type="PIRSF" id="PIRSF002825">
    <property type="entry name" value="CfbpA"/>
    <property type="match status" value="1"/>
</dbReference>
<accession>A0ABN3L2W6</accession>
<evidence type="ECO:0000256" key="1">
    <source>
        <dbReference type="ARBA" id="ARBA00008520"/>
    </source>
</evidence>
<dbReference type="SUPFAM" id="SSF53850">
    <property type="entry name" value="Periplasmic binding protein-like II"/>
    <property type="match status" value="1"/>
</dbReference>
<reference evidence="5 6" key="1">
    <citation type="journal article" date="2019" name="Int. J. Syst. Evol. Microbiol.">
        <title>The Global Catalogue of Microorganisms (GCM) 10K type strain sequencing project: providing services to taxonomists for standard genome sequencing and annotation.</title>
        <authorList>
            <consortium name="The Broad Institute Genomics Platform"/>
            <consortium name="The Broad Institute Genome Sequencing Center for Infectious Disease"/>
            <person name="Wu L."/>
            <person name="Ma J."/>
        </authorList>
    </citation>
    <scope>NUCLEOTIDE SEQUENCE [LARGE SCALE GENOMIC DNA]</scope>
    <source>
        <strain evidence="5 6">JCM 6307</strain>
    </source>
</reference>
<keyword evidence="2" id="KW-0813">Transport</keyword>
<proteinExistence type="inferred from homology"/>
<name>A0ABN3L2W6_9ACTN</name>
<keyword evidence="2" id="KW-0408">Iron</keyword>
<keyword evidence="2" id="KW-0406">Ion transport</keyword>
<dbReference type="Gene3D" id="3.40.190.10">
    <property type="entry name" value="Periplasmic binding protein-like II"/>
    <property type="match status" value="2"/>
</dbReference>
<dbReference type="PANTHER" id="PTHR30006">
    <property type="entry name" value="THIAMINE-BINDING PERIPLASMIC PROTEIN-RELATED"/>
    <property type="match status" value="1"/>
</dbReference>
<dbReference type="RefSeq" id="WP_344381979.1">
    <property type="nucleotide sequence ID" value="NZ_BAAATA010000004.1"/>
</dbReference>
<evidence type="ECO:0000313" key="5">
    <source>
        <dbReference type="EMBL" id="GAA2476799.1"/>
    </source>
</evidence>